<dbReference type="PROSITE" id="PS50995">
    <property type="entry name" value="HTH_MARR_2"/>
    <property type="match status" value="1"/>
</dbReference>
<evidence type="ECO:0000313" key="6">
    <source>
        <dbReference type="Proteomes" id="UP001367922"/>
    </source>
</evidence>
<evidence type="ECO:0000259" key="4">
    <source>
        <dbReference type="PROSITE" id="PS50995"/>
    </source>
</evidence>
<evidence type="ECO:0000256" key="3">
    <source>
        <dbReference type="ARBA" id="ARBA00023163"/>
    </source>
</evidence>
<dbReference type="SMART" id="SM00347">
    <property type="entry name" value="HTH_MARR"/>
    <property type="match status" value="1"/>
</dbReference>
<proteinExistence type="predicted"/>
<organism evidence="5 6">
    <name type="scientific">Bacillus yunxiaonensis</name>
    <dbReference type="NCBI Taxonomy" id="3127665"/>
    <lineage>
        <taxon>Bacteria</taxon>
        <taxon>Bacillati</taxon>
        <taxon>Bacillota</taxon>
        <taxon>Bacilli</taxon>
        <taxon>Bacillales</taxon>
        <taxon>Bacillaceae</taxon>
        <taxon>Bacillus</taxon>
    </lineage>
</organism>
<dbReference type="Proteomes" id="UP001367922">
    <property type="component" value="Unassembled WGS sequence"/>
</dbReference>
<feature type="domain" description="HTH marR-type" evidence="4">
    <location>
        <begin position="9"/>
        <end position="143"/>
    </location>
</feature>
<dbReference type="InterPro" id="IPR036390">
    <property type="entry name" value="WH_DNA-bd_sf"/>
</dbReference>
<sequence length="151" mass="16983">MANNDLHTTKKIMQSFLEIQKTIASFTQQNAASLGLTVSQMGILNTIYTKPDLTLKAVTEMLSLPKSTVSVSVEGLFQLGLVERAQSQEDRRELKLNVTSKGKEIAKKSIENSSSYRAMMIALEKMPQEDIQTLLRIHSQLLTHLQEIDYK</sequence>
<dbReference type="Gene3D" id="1.10.10.10">
    <property type="entry name" value="Winged helix-like DNA-binding domain superfamily/Winged helix DNA-binding domain"/>
    <property type="match status" value="1"/>
</dbReference>
<reference evidence="5 6" key="1">
    <citation type="submission" date="2024-01" db="EMBL/GenBank/DDBJ databases">
        <title>Seven novel Bacillus-like species.</title>
        <authorList>
            <person name="Liu G."/>
        </authorList>
    </citation>
    <scope>NUCLEOTIDE SEQUENCE [LARGE SCALE GENOMIC DNA]</scope>
    <source>
        <strain evidence="5 6">FJAT-53711</strain>
    </source>
</reference>
<evidence type="ECO:0000256" key="2">
    <source>
        <dbReference type="ARBA" id="ARBA00023125"/>
    </source>
</evidence>
<dbReference type="InterPro" id="IPR000835">
    <property type="entry name" value="HTH_MarR-typ"/>
</dbReference>
<dbReference type="InterPro" id="IPR036388">
    <property type="entry name" value="WH-like_DNA-bd_sf"/>
</dbReference>
<dbReference type="Pfam" id="PF12802">
    <property type="entry name" value="MarR_2"/>
    <property type="match status" value="1"/>
</dbReference>
<evidence type="ECO:0000313" key="5">
    <source>
        <dbReference type="EMBL" id="MEI4830548.1"/>
    </source>
</evidence>
<keyword evidence="3" id="KW-0804">Transcription</keyword>
<dbReference type="SUPFAM" id="SSF46785">
    <property type="entry name" value="Winged helix' DNA-binding domain"/>
    <property type="match status" value="1"/>
</dbReference>
<accession>A0ABU8FZZ4</accession>
<dbReference type="PANTHER" id="PTHR42756:SF1">
    <property type="entry name" value="TRANSCRIPTIONAL REPRESSOR OF EMRAB OPERON"/>
    <property type="match status" value="1"/>
</dbReference>
<keyword evidence="6" id="KW-1185">Reference proteome</keyword>
<comment type="caution">
    <text evidence="5">The sequence shown here is derived from an EMBL/GenBank/DDBJ whole genome shotgun (WGS) entry which is preliminary data.</text>
</comment>
<gene>
    <name evidence="5" type="ORF">WAX78_13905</name>
</gene>
<dbReference type="PANTHER" id="PTHR42756">
    <property type="entry name" value="TRANSCRIPTIONAL REGULATOR, MARR"/>
    <property type="match status" value="1"/>
</dbReference>
<dbReference type="EMBL" id="JBAWSV010000004">
    <property type="protein sequence ID" value="MEI4830548.1"/>
    <property type="molecule type" value="Genomic_DNA"/>
</dbReference>
<dbReference type="RefSeq" id="WP_336482868.1">
    <property type="nucleotide sequence ID" value="NZ_JBAWSV010000004.1"/>
</dbReference>
<name>A0ABU8FZZ4_9BACI</name>
<evidence type="ECO:0000256" key="1">
    <source>
        <dbReference type="ARBA" id="ARBA00023015"/>
    </source>
</evidence>
<protein>
    <submittedName>
        <fullName evidence="5">Helix-turn-helix domain-containing protein</fullName>
    </submittedName>
</protein>
<keyword evidence="1" id="KW-0805">Transcription regulation</keyword>
<keyword evidence="2" id="KW-0238">DNA-binding</keyword>